<gene>
    <name evidence="1" type="ORF">JM658_16615</name>
</gene>
<organism evidence="1 2">
    <name type="scientific">Joostella atrarenae</name>
    <dbReference type="NCBI Taxonomy" id="679257"/>
    <lineage>
        <taxon>Bacteria</taxon>
        <taxon>Pseudomonadati</taxon>
        <taxon>Bacteroidota</taxon>
        <taxon>Flavobacteriia</taxon>
        <taxon>Flavobacteriales</taxon>
        <taxon>Flavobacteriaceae</taxon>
        <taxon>Joostella</taxon>
    </lineage>
</organism>
<name>A0ABS9J7P9_9FLAO</name>
<proteinExistence type="predicted"/>
<dbReference type="EMBL" id="JAETXX010000020">
    <property type="protein sequence ID" value="MCF8716451.1"/>
    <property type="molecule type" value="Genomic_DNA"/>
</dbReference>
<keyword evidence="2" id="KW-1185">Reference proteome</keyword>
<accession>A0ABS9J7P9</accession>
<comment type="caution">
    <text evidence="1">The sequence shown here is derived from an EMBL/GenBank/DDBJ whole genome shotgun (WGS) entry which is preliminary data.</text>
</comment>
<dbReference type="Proteomes" id="UP000829517">
    <property type="component" value="Unassembled WGS sequence"/>
</dbReference>
<dbReference type="Pfam" id="PF13585">
    <property type="entry name" value="CHU_C"/>
    <property type="match status" value="1"/>
</dbReference>
<reference evidence="1 2" key="1">
    <citation type="submission" date="2021-01" db="EMBL/GenBank/DDBJ databases">
        <title>Genome sequencing of Joostella atrarenae M1-2 (= KCTC 23194).</title>
        <authorList>
            <person name="Zakaria M.R."/>
            <person name="Lam M.Q."/>
            <person name="Chong C.S."/>
        </authorList>
    </citation>
    <scope>NUCLEOTIDE SEQUENCE [LARGE SCALE GENOMIC DNA]</scope>
    <source>
        <strain evidence="1 2">M1-2</strain>
    </source>
</reference>
<evidence type="ECO:0000313" key="1">
    <source>
        <dbReference type="EMBL" id="MCF8716451.1"/>
    </source>
</evidence>
<sequence>MYKINIKHDVVFMFFILFSSIGICQTTNEGNLSISKGTLFSNVSDFHNNGVYYNDGSSYFYGNFTNDGEIDYLDESSKILFTGSDIQTIGGNQVIFVKNIDFVNTSEGQLYNLIGELNIDGEANFKNGIIKSDDNLGFFRLGRESSVINNSNRSFVDGYVYVDDNVSYHSLPTGNLNYYSPIAYENSNSIEINTVGKYYRDNPTDIYGGLTSVKEGTILQTINTEEYWEFSNNSQSEDSGYYITLPINGSNNSLFDENPEGIRILWWDENDQSWESYSSLVDTNSMTVTALVPQNGIFTLGLMEGQDLPCGGMEIYNAVTPNSDGKNDFFKISFKEGDVCPYLSSSIHVEIFNRWGVKVFETDNYGSNTGEDVFTGLSEGRATLVADDGLPSGTYYYIIKFVYDAGFGTLRQYDKAGYLYVSDN</sequence>
<protein>
    <submittedName>
        <fullName evidence="1">Gliding motility-associated C-terminal domain-containing protein</fullName>
    </submittedName>
</protein>
<dbReference type="RefSeq" id="WP_236960953.1">
    <property type="nucleotide sequence ID" value="NZ_JAETXX010000020.1"/>
</dbReference>
<evidence type="ECO:0000313" key="2">
    <source>
        <dbReference type="Proteomes" id="UP000829517"/>
    </source>
</evidence>